<evidence type="ECO:0000313" key="3">
    <source>
        <dbReference type="Proteomes" id="UP000297245"/>
    </source>
</evidence>
<dbReference type="Proteomes" id="UP000297245">
    <property type="component" value="Unassembled WGS sequence"/>
</dbReference>
<dbReference type="AlphaFoldDB" id="A0A4S8LCL9"/>
<dbReference type="InterPro" id="IPR032675">
    <property type="entry name" value="LRR_dom_sf"/>
</dbReference>
<dbReference type="OrthoDB" id="3266451at2759"/>
<evidence type="ECO:0000256" key="1">
    <source>
        <dbReference type="SAM" id="Coils"/>
    </source>
</evidence>
<reference evidence="2 3" key="1">
    <citation type="journal article" date="2019" name="Nat. Ecol. Evol.">
        <title>Megaphylogeny resolves global patterns of mushroom evolution.</title>
        <authorList>
            <person name="Varga T."/>
            <person name="Krizsan K."/>
            <person name="Foldi C."/>
            <person name="Dima B."/>
            <person name="Sanchez-Garcia M."/>
            <person name="Sanchez-Ramirez S."/>
            <person name="Szollosi G.J."/>
            <person name="Szarkandi J.G."/>
            <person name="Papp V."/>
            <person name="Albert L."/>
            <person name="Andreopoulos W."/>
            <person name="Angelini C."/>
            <person name="Antonin V."/>
            <person name="Barry K.W."/>
            <person name="Bougher N.L."/>
            <person name="Buchanan P."/>
            <person name="Buyck B."/>
            <person name="Bense V."/>
            <person name="Catcheside P."/>
            <person name="Chovatia M."/>
            <person name="Cooper J."/>
            <person name="Damon W."/>
            <person name="Desjardin D."/>
            <person name="Finy P."/>
            <person name="Geml J."/>
            <person name="Haridas S."/>
            <person name="Hughes K."/>
            <person name="Justo A."/>
            <person name="Karasinski D."/>
            <person name="Kautmanova I."/>
            <person name="Kiss B."/>
            <person name="Kocsube S."/>
            <person name="Kotiranta H."/>
            <person name="LaButti K.M."/>
            <person name="Lechner B.E."/>
            <person name="Liimatainen K."/>
            <person name="Lipzen A."/>
            <person name="Lukacs Z."/>
            <person name="Mihaltcheva S."/>
            <person name="Morgado L.N."/>
            <person name="Niskanen T."/>
            <person name="Noordeloos M.E."/>
            <person name="Ohm R.A."/>
            <person name="Ortiz-Santana B."/>
            <person name="Ovrebo C."/>
            <person name="Racz N."/>
            <person name="Riley R."/>
            <person name="Savchenko A."/>
            <person name="Shiryaev A."/>
            <person name="Soop K."/>
            <person name="Spirin V."/>
            <person name="Szebenyi C."/>
            <person name="Tomsovsky M."/>
            <person name="Tulloss R.E."/>
            <person name="Uehling J."/>
            <person name="Grigoriev I.V."/>
            <person name="Vagvolgyi C."/>
            <person name="Papp T."/>
            <person name="Martin F.M."/>
            <person name="Miettinen O."/>
            <person name="Hibbett D.S."/>
            <person name="Nagy L.G."/>
        </authorList>
    </citation>
    <scope>NUCLEOTIDE SEQUENCE [LARGE SCALE GENOMIC DNA]</scope>
    <source>
        <strain evidence="2 3">CBS 962.96</strain>
    </source>
</reference>
<dbReference type="SUPFAM" id="SSF52047">
    <property type="entry name" value="RNI-like"/>
    <property type="match status" value="1"/>
</dbReference>
<dbReference type="Gene3D" id="3.80.10.10">
    <property type="entry name" value="Ribonuclease Inhibitor"/>
    <property type="match status" value="1"/>
</dbReference>
<gene>
    <name evidence="2" type="ORF">K435DRAFT_763433</name>
</gene>
<dbReference type="EMBL" id="ML179501">
    <property type="protein sequence ID" value="THU86353.1"/>
    <property type="molecule type" value="Genomic_DNA"/>
</dbReference>
<feature type="coiled-coil region" evidence="1">
    <location>
        <begin position="43"/>
        <end position="70"/>
    </location>
</feature>
<accession>A0A4S8LCL9</accession>
<protein>
    <submittedName>
        <fullName evidence="2">Uncharacterized protein</fullName>
    </submittedName>
</protein>
<sequence>MNPCSKCGTPNFHPRVSVKSDDILQQLRSSVGFGDQVHVNSLLHDAEKDLDDYDTEIARLETAISILKHKRARLEGHIARFRSLLSPIRRLPPEILGLIFLLRCEETGNNFTFAQHYIHLPAVVLSQVCTDWRKVASNTPSIWSNLRFGLGWEYGQFDDLSNQEFIALILPLINLCFERSSQVLLDLSVYFWNFWENDGFESILKTITSTSHRWRSLDLWSQSESGTEVFCSQITELSSLECFDTDLSTLELFLGFSQSLHHAHRLRCLRLGAPDPELVITKILAFPLAQITTLSLSGPRLRDLLEMLRRCINLSDLVVENMIDCSHSFEATPVTLDRLDNLTYKDYQRFRADALSTSPSSKFFSRVTAPALKHLTISRLHTEKSESSRPLDVIAEFVTRSGCSLSSFSISHTPITDFECLFLLRLFPGLKELEIKEPASSGAFFSNIITDEFLNELHTTRLTSSLFQDKSKLPCIPKLQHLSLHVDHSKPGTAPFTPETLVDMVKSRWIPDAAYSSEVGIACLCSIKLIGDRRAAEETPAYKSLRGLEKSGLRVEIL</sequence>
<name>A0A4S8LCL9_DENBC</name>
<evidence type="ECO:0000313" key="2">
    <source>
        <dbReference type="EMBL" id="THU86353.1"/>
    </source>
</evidence>
<proteinExistence type="predicted"/>
<keyword evidence="1" id="KW-0175">Coiled coil</keyword>
<keyword evidence="3" id="KW-1185">Reference proteome</keyword>
<organism evidence="2 3">
    <name type="scientific">Dendrothele bispora (strain CBS 962.96)</name>
    <dbReference type="NCBI Taxonomy" id="1314807"/>
    <lineage>
        <taxon>Eukaryota</taxon>
        <taxon>Fungi</taxon>
        <taxon>Dikarya</taxon>
        <taxon>Basidiomycota</taxon>
        <taxon>Agaricomycotina</taxon>
        <taxon>Agaricomycetes</taxon>
        <taxon>Agaricomycetidae</taxon>
        <taxon>Agaricales</taxon>
        <taxon>Agaricales incertae sedis</taxon>
        <taxon>Dendrothele</taxon>
    </lineage>
</organism>